<keyword evidence="2 4" id="KW-0863">Zinc-finger</keyword>
<dbReference type="SMART" id="SM00060">
    <property type="entry name" value="FN3"/>
    <property type="match status" value="1"/>
</dbReference>
<dbReference type="Pfam" id="PF00226">
    <property type="entry name" value="DnaJ"/>
    <property type="match status" value="1"/>
</dbReference>
<dbReference type="PROSITE" id="PS01159">
    <property type="entry name" value="WW_DOMAIN_1"/>
    <property type="match status" value="1"/>
</dbReference>
<feature type="compositionally biased region" description="Basic and acidic residues" evidence="5">
    <location>
        <begin position="840"/>
        <end position="864"/>
    </location>
</feature>
<feature type="compositionally biased region" description="Gly residues" evidence="5">
    <location>
        <begin position="924"/>
        <end position="938"/>
    </location>
</feature>
<evidence type="ECO:0000256" key="3">
    <source>
        <dbReference type="ARBA" id="ARBA00022833"/>
    </source>
</evidence>
<dbReference type="EMBL" id="FN648719">
    <property type="protein sequence ID" value="CBJ26985.1"/>
    <property type="molecule type" value="Genomic_DNA"/>
</dbReference>
<accession>D7G3I7</accession>
<feature type="region of interest" description="Disordered" evidence="5">
    <location>
        <begin position="1027"/>
        <end position="1074"/>
    </location>
</feature>
<reference evidence="10 11" key="1">
    <citation type="journal article" date="2010" name="Nature">
        <title>The Ectocarpus genome and the independent evolution of multicellularity in brown algae.</title>
        <authorList>
            <person name="Cock J.M."/>
            <person name="Sterck L."/>
            <person name="Rouze P."/>
            <person name="Scornet D."/>
            <person name="Allen A.E."/>
            <person name="Amoutzias G."/>
            <person name="Anthouard V."/>
            <person name="Artiguenave F."/>
            <person name="Aury J.M."/>
            <person name="Badger J.H."/>
            <person name="Beszteri B."/>
            <person name="Billiau K."/>
            <person name="Bonnet E."/>
            <person name="Bothwell J.H."/>
            <person name="Bowler C."/>
            <person name="Boyen C."/>
            <person name="Brownlee C."/>
            <person name="Carrano C.J."/>
            <person name="Charrier B."/>
            <person name="Cho G.Y."/>
            <person name="Coelho S.M."/>
            <person name="Collen J."/>
            <person name="Corre E."/>
            <person name="Da Silva C."/>
            <person name="Delage L."/>
            <person name="Delaroque N."/>
            <person name="Dittami S.M."/>
            <person name="Doulbeau S."/>
            <person name="Elias M."/>
            <person name="Farnham G."/>
            <person name="Gachon C.M."/>
            <person name="Gschloessl B."/>
            <person name="Heesch S."/>
            <person name="Jabbari K."/>
            <person name="Jubin C."/>
            <person name="Kawai H."/>
            <person name="Kimura K."/>
            <person name="Kloareg B."/>
            <person name="Kupper F.C."/>
            <person name="Lang D."/>
            <person name="Le Bail A."/>
            <person name="Leblanc C."/>
            <person name="Lerouge P."/>
            <person name="Lohr M."/>
            <person name="Lopez P.J."/>
            <person name="Martens C."/>
            <person name="Maumus F."/>
            <person name="Michel G."/>
            <person name="Miranda-Saavedra D."/>
            <person name="Morales J."/>
            <person name="Moreau H."/>
            <person name="Motomura T."/>
            <person name="Nagasato C."/>
            <person name="Napoli C.A."/>
            <person name="Nelson D.R."/>
            <person name="Nyvall-Collen P."/>
            <person name="Peters A.F."/>
            <person name="Pommier C."/>
            <person name="Potin P."/>
            <person name="Poulain J."/>
            <person name="Quesneville H."/>
            <person name="Read B."/>
            <person name="Rensing S.A."/>
            <person name="Ritter A."/>
            <person name="Rousvoal S."/>
            <person name="Samanta M."/>
            <person name="Samson G."/>
            <person name="Schroeder D.C."/>
            <person name="Segurens B."/>
            <person name="Strittmatter M."/>
            <person name="Tonon T."/>
            <person name="Tregear J.W."/>
            <person name="Valentin K."/>
            <person name="von Dassow P."/>
            <person name="Yamagishi T."/>
            <person name="Van de Peer Y."/>
            <person name="Wincker P."/>
        </authorList>
    </citation>
    <scope>NUCLEOTIDE SEQUENCE [LARGE SCALE GENOMIC DNA]</scope>
    <source>
        <strain evidence="11">Ec32 / CCAP1310/4</strain>
    </source>
</reference>
<dbReference type="CDD" id="cd00201">
    <property type="entry name" value="WW"/>
    <property type="match status" value="2"/>
</dbReference>
<evidence type="ECO:0000256" key="5">
    <source>
        <dbReference type="SAM" id="MobiDB-lite"/>
    </source>
</evidence>
<feature type="compositionally biased region" description="Gly residues" evidence="5">
    <location>
        <begin position="438"/>
        <end position="449"/>
    </location>
</feature>
<dbReference type="Gene3D" id="2.20.70.10">
    <property type="match status" value="2"/>
</dbReference>
<feature type="domain" description="WW" evidence="6">
    <location>
        <begin position="975"/>
        <end position="1003"/>
    </location>
</feature>
<dbReference type="CDD" id="cd00063">
    <property type="entry name" value="FN3"/>
    <property type="match status" value="1"/>
</dbReference>
<dbReference type="PROSITE" id="PS50853">
    <property type="entry name" value="FN3"/>
    <property type="match status" value="1"/>
</dbReference>
<dbReference type="SUPFAM" id="SSF49265">
    <property type="entry name" value="Fibronectin type III"/>
    <property type="match status" value="1"/>
</dbReference>
<proteinExistence type="predicted"/>
<dbReference type="PROSITE" id="PS50020">
    <property type="entry name" value="WW_DOMAIN_2"/>
    <property type="match status" value="2"/>
</dbReference>
<feature type="compositionally biased region" description="Basic residues" evidence="5">
    <location>
        <begin position="899"/>
        <end position="911"/>
    </location>
</feature>
<feature type="compositionally biased region" description="Gly residues" evidence="5">
    <location>
        <begin position="365"/>
        <end position="376"/>
    </location>
</feature>
<dbReference type="InterPro" id="IPR001623">
    <property type="entry name" value="DnaJ_domain"/>
</dbReference>
<dbReference type="InterPro" id="IPR036020">
    <property type="entry name" value="WW_dom_sf"/>
</dbReference>
<feature type="region of interest" description="Disordered" evidence="5">
    <location>
        <begin position="467"/>
        <end position="501"/>
    </location>
</feature>
<evidence type="ECO:0000313" key="10">
    <source>
        <dbReference type="EMBL" id="CBJ26985.1"/>
    </source>
</evidence>
<dbReference type="SMART" id="SM00271">
    <property type="entry name" value="DnaJ"/>
    <property type="match status" value="1"/>
</dbReference>
<dbReference type="SUPFAM" id="SSF51045">
    <property type="entry name" value="WW domain"/>
    <property type="match status" value="2"/>
</dbReference>
<dbReference type="CDD" id="cd06257">
    <property type="entry name" value="DnaJ"/>
    <property type="match status" value="1"/>
</dbReference>
<feature type="compositionally biased region" description="Low complexity" evidence="5">
    <location>
        <begin position="185"/>
        <end position="195"/>
    </location>
</feature>
<evidence type="ECO:0000256" key="4">
    <source>
        <dbReference type="PROSITE-ProRule" id="PRU00322"/>
    </source>
</evidence>
<dbReference type="Gene3D" id="2.60.40.10">
    <property type="entry name" value="Immunoglobulins"/>
    <property type="match status" value="1"/>
</dbReference>
<feature type="compositionally biased region" description="Low complexity" evidence="5">
    <location>
        <begin position="716"/>
        <end position="735"/>
    </location>
</feature>
<dbReference type="Pfam" id="PF00041">
    <property type="entry name" value="fn3"/>
    <property type="match status" value="1"/>
</dbReference>
<feature type="compositionally biased region" description="Polar residues" evidence="5">
    <location>
        <begin position="572"/>
        <end position="602"/>
    </location>
</feature>
<dbReference type="PROSITE" id="PS50199">
    <property type="entry name" value="ZF_RANBP2_2"/>
    <property type="match status" value="1"/>
</dbReference>
<dbReference type="Gene3D" id="2.30.30.40">
    <property type="entry name" value="SH3 Domains"/>
    <property type="match status" value="1"/>
</dbReference>
<feature type="region of interest" description="Disordered" evidence="5">
    <location>
        <begin position="536"/>
        <end position="750"/>
    </location>
</feature>
<evidence type="ECO:0000259" key="9">
    <source>
        <dbReference type="PROSITE" id="PS50853"/>
    </source>
</evidence>
<dbReference type="OrthoDB" id="445556at2759"/>
<dbReference type="Gene3D" id="1.10.287.110">
    <property type="entry name" value="DnaJ domain"/>
    <property type="match status" value="1"/>
</dbReference>
<feature type="compositionally biased region" description="Low complexity" evidence="5">
    <location>
        <begin position="203"/>
        <end position="216"/>
    </location>
</feature>
<evidence type="ECO:0000313" key="11">
    <source>
        <dbReference type="Proteomes" id="UP000002630"/>
    </source>
</evidence>
<evidence type="ECO:0000256" key="1">
    <source>
        <dbReference type="ARBA" id="ARBA00022723"/>
    </source>
</evidence>
<feature type="compositionally biased region" description="Basic and acidic residues" evidence="5">
    <location>
        <begin position="536"/>
        <end position="550"/>
    </location>
</feature>
<evidence type="ECO:0000256" key="2">
    <source>
        <dbReference type="ARBA" id="ARBA00022771"/>
    </source>
</evidence>
<dbReference type="PROSITE" id="PS50076">
    <property type="entry name" value="DNAJ_2"/>
    <property type="match status" value="1"/>
</dbReference>
<dbReference type="InterPro" id="IPR003961">
    <property type="entry name" value="FN3_dom"/>
</dbReference>
<feature type="compositionally biased region" description="Low complexity" evidence="5">
    <location>
        <begin position="638"/>
        <end position="656"/>
    </location>
</feature>
<dbReference type="InterPro" id="IPR001876">
    <property type="entry name" value="Znf_RanBP2"/>
</dbReference>
<organism evidence="10 11">
    <name type="scientific">Ectocarpus siliculosus</name>
    <name type="common">Brown alga</name>
    <name type="synonym">Conferva siliculosa</name>
    <dbReference type="NCBI Taxonomy" id="2880"/>
    <lineage>
        <taxon>Eukaryota</taxon>
        <taxon>Sar</taxon>
        <taxon>Stramenopiles</taxon>
        <taxon>Ochrophyta</taxon>
        <taxon>PX clade</taxon>
        <taxon>Phaeophyceae</taxon>
        <taxon>Ectocarpales</taxon>
        <taxon>Ectocarpaceae</taxon>
        <taxon>Ectocarpus</taxon>
    </lineage>
</organism>
<dbReference type="Proteomes" id="UP000002630">
    <property type="component" value="Linkage Group LG24"/>
</dbReference>
<feature type="domain" description="WW" evidence="6">
    <location>
        <begin position="948"/>
        <end position="975"/>
    </location>
</feature>
<feature type="compositionally biased region" description="Basic and acidic residues" evidence="5">
    <location>
        <begin position="700"/>
        <end position="709"/>
    </location>
</feature>
<feature type="compositionally biased region" description="Low complexity" evidence="5">
    <location>
        <begin position="809"/>
        <end position="821"/>
    </location>
</feature>
<keyword evidence="10" id="KW-0346">Stress response</keyword>
<feature type="compositionally biased region" description="Low complexity" evidence="5">
    <location>
        <begin position="143"/>
        <end position="177"/>
    </location>
</feature>
<feature type="compositionally biased region" description="Basic and acidic residues" evidence="5">
    <location>
        <begin position="402"/>
        <end position="412"/>
    </location>
</feature>
<sequence length="1074" mass="112552">MLQQQLLAASKLDAAQASIQSGEDGVREGVAMLLTAISEYECNQDSGGVNGSQVLGAAMRRLTEDPYLTLGVDPAADEGTIKKAYRKLALRYHPDKNKATSTLFQAVQGAHDILIEPNKRAEYDVKRKRQQEALNRLRKHPKGSAAGTPANNAGAASPGGARQPTAAGASPSGGESATRGSSPYAAGGRAAAGSTAGAGGGSSKKSSAASGTSARGEPAAASGDEKVRQFNKRFYEEFRREAQKQDKSKASSKRTSAAAAGTSKHQPPSRPKMRSTNRTESTVTLEWHCAGLPSTTAFELQWRQRGRTASEWVTSPTLVVGKSCRKKNLAPCTCYEFRVRAASAWGWSGYCDPVMVVTLPSTGGGGADAGSGGAGGESASTSPPRQKVSGFQSDGIGGSAAEKAKAQVEEARHRRSQTQAGHAKPSVQFRSSSIAGTEDGGGSGGGGAAPPGMEKTNSWYWRRMSRAAAQEGKEAATSSAEGGGKEKAQRRRTMHAQGTPSEGAWVCVVCKRPNEPTSNSCWVCYTTRSYQPVNLDRIRTENETPGRREGSVGGGGNPLGSGRRASIGSRPRSPSTTPTEGNTGKQSPTAGKGGSNTTNNGAAATDDSGVRVSEKVPSIRVYSVPTQPEPAGDGIRVSASDANPSSGAAGNAAAGEEGTKDPADVWEFTEGDLDNVGGGATTYGSDDEWSYASGTGGLDTKSDPGDADRYRRRRSSTGGAAAQRRRSSQAGATTNVGGGDGDNDDDATPKRYLNGRITKLHNVRAEPIREAKVVGYLIATKEVEVLAEVGDWYKVRWHKRAKEKARQDPPSSSSSPSSSQSKDTAASESTPAEGNGGGSEGEKRNEEGEAEKPDDASEERKEKGTGWCVTRDKKHQYIVTVGAEETDPDATRRPSSAKSNRKKSAAGRRRSSVTGGRASRGGLDDSGGGGGEGGGGVFGEAADEGECWHELKDEDGSVYYFNATSGMSQWEPPMWLDEIDPTTGAVYYVNTFTGDPQWERPEEFIPIVRENPYATTPEQDFIKSVLSPKRSKGPKSFHEAMHKAAQTGSAQHLNTVTEGVAGGGRETAENASAA</sequence>
<feature type="compositionally biased region" description="Basic and acidic residues" evidence="5">
    <location>
        <begin position="239"/>
        <end position="249"/>
    </location>
</feature>
<dbReference type="STRING" id="2880.D7G3I7"/>
<dbReference type="Pfam" id="PF00397">
    <property type="entry name" value="WW"/>
    <property type="match status" value="1"/>
</dbReference>
<feature type="compositionally biased region" description="Polar residues" evidence="5">
    <location>
        <begin position="1046"/>
        <end position="1057"/>
    </location>
</feature>
<evidence type="ECO:0000259" key="7">
    <source>
        <dbReference type="PROSITE" id="PS50076"/>
    </source>
</evidence>
<dbReference type="InterPro" id="IPR001202">
    <property type="entry name" value="WW_dom"/>
</dbReference>
<keyword evidence="1" id="KW-0479">Metal-binding</keyword>
<feature type="compositionally biased region" description="Low complexity" evidence="5">
    <location>
        <begin position="253"/>
        <end position="264"/>
    </location>
</feature>
<dbReference type="PRINTS" id="PR00625">
    <property type="entry name" value="JDOMAIN"/>
</dbReference>
<keyword evidence="3" id="KW-0862">Zinc</keyword>
<feature type="region of interest" description="Disordered" evidence="5">
    <location>
        <begin position="239"/>
        <end position="279"/>
    </location>
</feature>
<dbReference type="InterPro" id="IPR036116">
    <property type="entry name" value="FN3_sf"/>
</dbReference>
<feature type="domain" description="Fibronectin type-III" evidence="9">
    <location>
        <begin position="267"/>
        <end position="361"/>
    </location>
</feature>
<evidence type="ECO:0000259" key="8">
    <source>
        <dbReference type="PROSITE" id="PS50199"/>
    </source>
</evidence>
<dbReference type="PANTHER" id="PTHR24074">
    <property type="entry name" value="CO-CHAPERONE PROTEIN DJLA"/>
    <property type="match status" value="1"/>
</dbReference>
<evidence type="ECO:0000259" key="6">
    <source>
        <dbReference type="PROSITE" id="PS50020"/>
    </source>
</evidence>
<feature type="region of interest" description="Disordered" evidence="5">
    <location>
        <begin position="365"/>
        <end position="455"/>
    </location>
</feature>
<feature type="region of interest" description="Disordered" evidence="5">
    <location>
        <begin position="800"/>
        <end position="949"/>
    </location>
</feature>
<dbReference type="GO" id="GO:0008270">
    <property type="term" value="F:zinc ion binding"/>
    <property type="evidence" value="ECO:0007669"/>
    <property type="project" value="UniProtKB-KW"/>
</dbReference>
<dbReference type="AlphaFoldDB" id="D7G3I7"/>
<name>D7G3I7_ECTSI</name>
<dbReference type="InterPro" id="IPR013783">
    <property type="entry name" value="Ig-like_fold"/>
</dbReference>
<gene>
    <name evidence="10" type="ORF">Esi_0051_0077</name>
</gene>
<dbReference type="InParanoid" id="D7G3I7"/>
<dbReference type="InterPro" id="IPR036869">
    <property type="entry name" value="J_dom_sf"/>
</dbReference>
<feature type="domain" description="RanBP2-type" evidence="8">
    <location>
        <begin position="501"/>
        <end position="530"/>
    </location>
</feature>
<feature type="region of interest" description="Disordered" evidence="5">
    <location>
        <begin position="136"/>
        <end position="227"/>
    </location>
</feature>
<keyword evidence="11" id="KW-1185">Reference proteome</keyword>
<protein>
    <submittedName>
        <fullName evidence="10">Heat shock protein 40 like protein/ DnaJ domain containing protein</fullName>
    </submittedName>
</protein>
<dbReference type="SMART" id="SM00456">
    <property type="entry name" value="WW"/>
    <property type="match status" value="2"/>
</dbReference>
<dbReference type="PROSITE" id="PS01358">
    <property type="entry name" value="ZF_RANBP2_1"/>
    <property type="match status" value="1"/>
</dbReference>
<dbReference type="SUPFAM" id="SSF46565">
    <property type="entry name" value="Chaperone J-domain"/>
    <property type="match status" value="1"/>
</dbReference>
<feature type="domain" description="J" evidence="7">
    <location>
        <begin position="65"/>
        <end position="127"/>
    </location>
</feature>
<dbReference type="InterPro" id="IPR050817">
    <property type="entry name" value="DjlA_DnaK_co-chaperone"/>
</dbReference>
<dbReference type="EMBL" id="FN649749">
    <property type="protein sequence ID" value="CBJ26985.1"/>
    <property type="molecule type" value="Genomic_DNA"/>
</dbReference>